<evidence type="ECO:0000313" key="3">
    <source>
        <dbReference type="Proteomes" id="UP000182975"/>
    </source>
</evidence>
<dbReference type="EMBL" id="FOEC01000007">
    <property type="protein sequence ID" value="SEO81340.1"/>
    <property type="molecule type" value="Genomic_DNA"/>
</dbReference>
<protein>
    <submittedName>
        <fullName evidence="1">Uncharacterized protein</fullName>
    </submittedName>
</protein>
<dbReference type="STRING" id="79604.AAY81_04095"/>
<keyword evidence="3" id="KW-1185">Reference proteome</keyword>
<dbReference type="AlphaFoldDB" id="A0A172RXJ0"/>
<dbReference type="KEGG" id="ddt:AAY81_04095"/>
<evidence type="ECO:0000313" key="1">
    <source>
        <dbReference type="EMBL" id="SEO81340.1"/>
    </source>
</evidence>
<accession>A0A172RXJ0</accession>
<organism evidence="1 3">
    <name type="scientific">Denitrobacterium detoxificans</name>
    <dbReference type="NCBI Taxonomy" id="79604"/>
    <lineage>
        <taxon>Bacteria</taxon>
        <taxon>Bacillati</taxon>
        <taxon>Actinomycetota</taxon>
        <taxon>Coriobacteriia</taxon>
        <taxon>Eggerthellales</taxon>
        <taxon>Eggerthellaceae</taxon>
        <taxon>Denitrobacterium</taxon>
    </lineage>
</organism>
<name>A0A172RXJ0_9ACTN</name>
<evidence type="ECO:0000313" key="2">
    <source>
        <dbReference type="EMBL" id="SEP01397.1"/>
    </source>
</evidence>
<dbReference type="Proteomes" id="UP000182975">
    <property type="component" value="Unassembled WGS sequence"/>
</dbReference>
<gene>
    <name evidence="1" type="ORF">SAMN02910314_01291</name>
    <name evidence="2" type="ORF">SAMN02910314_01915</name>
</gene>
<sequence length="231" mass="25301">MGLIRHMASKALGMASDALRDDGQRADGAQRGEMRLVGRLEVADPCGFSFGEVIMKYVGHLPHDDGTMPPNAPLHDIAVLLSGGNHDKAARDLEVLVRTAILASRDYGCVSADALSLLGDVVPAIPWKDAPHSFTLRFAPPTKTGKRRKYPLSVHLGSFSDRGDLIADIDYFPNGEPGKARIVIWSMVNRVKVGTLVEFSMDMGHLDPSCIEVSNPRVGFDWDRVWVREAR</sequence>
<dbReference type="RefSeq" id="WP_066661692.1">
    <property type="nucleotide sequence ID" value="NZ_FOEC01000007.1"/>
</dbReference>
<reference evidence="3" key="2">
    <citation type="submission" date="2016-10" db="EMBL/GenBank/DDBJ databases">
        <authorList>
            <person name="Varghese N."/>
        </authorList>
    </citation>
    <scope>NUCLEOTIDE SEQUENCE [LARGE SCALE GENOMIC DNA]</scope>
    <source>
        <strain evidence="3">DSM 21843</strain>
    </source>
</reference>
<dbReference type="EMBL" id="FOEC01000019">
    <property type="protein sequence ID" value="SEP01397.1"/>
    <property type="molecule type" value="Genomic_DNA"/>
</dbReference>
<reference evidence="1" key="1">
    <citation type="submission" date="2016-10" db="EMBL/GenBank/DDBJ databases">
        <authorList>
            <person name="de Groot N.N."/>
        </authorList>
    </citation>
    <scope>NUCLEOTIDE SEQUENCE [LARGE SCALE GENOMIC DNA]</scope>
    <source>
        <strain evidence="1">DSM 21843</strain>
    </source>
</reference>
<proteinExistence type="predicted"/>